<dbReference type="AlphaFoldDB" id="A0A1L3ZTC6"/>
<name>A0A1L3ZTC6_9SPHN</name>
<feature type="region of interest" description="Disordered" evidence="1">
    <location>
        <begin position="66"/>
        <end position="86"/>
    </location>
</feature>
<sequence length="285" mass="30049">MSIIATACKHLIAAGITGDALVAAIAEMEADLATLGVMGAAAGGRVYSANPDSVRKRLYRWRRSGHMSHHVPPVSHGADAAGGTEKPRNADVALVAGAGRMWEVHNNAAPVAGHCGTSGTDVPIKESSPQTPLKENISTHAQGWARVDARVDARGGRSGDAEPAATPPRGKRKGRRRASASGAAELPYGSSRGAVPIRFDHPGESEFCARVRRALAVELGDGTYRGWIDPCAVVIHDGWLSIIAATRVHGEHIGNNLIGRIRPVAGRFGLKVEIRQDDMRRRAAG</sequence>
<dbReference type="Proteomes" id="UP000182063">
    <property type="component" value="Chromosome"/>
</dbReference>
<dbReference type="STRING" id="1921510.BSL82_05760"/>
<dbReference type="RefSeq" id="WP_072596431.1">
    <property type="nucleotide sequence ID" value="NZ_CP018221.1"/>
</dbReference>
<evidence type="ECO:0000256" key="1">
    <source>
        <dbReference type="SAM" id="MobiDB-lite"/>
    </source>
</evidence>
<proteinExistence type="predicted"/>
<feature type="region of interest" description="Disordered" evidence="1">
    <location>
        <begin position="153"/>
        <end position="187"/>
    </location>
</feature>
<dbReference type="KEGG" id="sphj:BSL82_05760"/>
<accession>A0A1L3ZTC6</accession>
<protein>
    <submittedName>
        <fullName evidence="2">Uncharacterized protein</fullName>
    </submittedName>
</protein>
<keyword evidence="3" id="KW-1185">Reference proteome</keyword>
<organism evidence="2 3">
    <name type="scientific">Tardibacter chloracetimidivorans</name>
    <dbReference type="NCBI Taxonomy" id="1921510"/>
    <lineage>
        <taxon>Bacteria</taxon>
        <taxon>Pseudomonadati</taxon>
        <taxon>Pseudomonadota</taxon>
        <taxon>Alphaproteobacteria</taxon>
        <taxon>Sphingomonadales</taxon>
        <taxon>Sphingomonadaceae</taxon>
        <taxon>Tardibacter</taxon>
    </lineage>
</organism>
<reference evidence="3" key="1">
    <citation type="submission" date="2016-11" db="EMBL/GenBank/DDBJ databases">
        <title>Complete Genome Sequence of alachlor-degrading Sphingomonas sp. strain JJ-A5.</title>
        <authorList>
            <person name="Lee H."/>
            <person name="Ka J.-O."/>
        </authorList>
    </citation>
    <scope>NUCLEOTIDE SEQUENCE [LARGE SCALE GENOMIC DNA]</scope>
    <source>
        <strain evidence="3">JJ-A5</strain>
    </source>
</reference>
<feature type="compositionally biased region" description="Basic residues" evidence="1">
    <location>
        <begin position="169"/>
        <end position="178"/>
    </location>
</feature>
<gene>
    <name evidence="2" type="ORF">BSL82_05760</name>
</gene>
<dbReference type="EMBL" id="CP018221">
    <property type="protein sequence ID" value="API58877.1"/>
    <property type="molecule type" value="Genomic_DNA"/>
</dbReference>
<evidence type="ECO:0000313" key="2">
    <source>
        <dbReference type="EMBL" id="API58877.1"/>
    </source>
</evidence>
<evidence type="ECO:0000313" key="3">
    <source>
        <dbReference type="Proteomes" id="UP000182063"/>
    </source>
</evidence>